<dbReference type="GO" id="GO:0000012">
    <property type="term" value="P:single strand break repair"/>
    <property type="evidence" value="ECO:0007669"/>
    <property type="project" value="TreeGrafter"/>
</dbReference>
<dbReference type="InterPro" id="IPR032566">
    <property type="entry name" value="Znf-C2HE"/>
</dbReference>
<dbReference type="GO" id="GO:1990165">
    <property type="term" value="F:single-strand break-containing DNA binding"/>
    <property type="evidence" value="ECO:0007669"/>
    <property type="project" value="TreeGrafter"/>
</dbReference>
<dbReference type="EMBL" id="GG679590">
    <property type="protein sequence ID" value="EER07875.1"/>
    <property type="molecule type" value="Genomic_DNA"/>
</dbReference>
<dbReference type="Gene3D" id="3.30.428.10">
    <property type="entry name" value="HIT-like"/>
    <property type="match status" value="1"/>
</dbReference>
<keyword evidence="3" id="KW-1185">Reference proteome</keyword>
<dbReference type="GO" id="GO:0003725">
    <property type="term" value="F:double-stranded RNA binding"/>
    <property type="evidence" value="ECO:0007669"/>
    <property type="project" value="TreeGrafter"/>
</dbReference>
<dbReference type="InParanoid" id="C5L5X0"/>
<gene>
    <name evidence="2" type="ORF">Pmar_PMAR014946</name>
</gene>
<feature type="domain" description="Aprataxin C2HE/C2H2/C2HC zinc finger" evidence="1">
    <location>
        <begin position="125"/>
        <end position="179"/>
    </location>
</feature>
<dbReference type="AlphaFoldDB" id="C5L5X0"/>
<accession>C5L5X0</accession>
<dbReference type="GO" id="GO:0005634">
    <property type="term" value="C:nucleus"/>
    <property type="evidence" value="ECO:0007669"/>
    <property type="project" value="TreeGrafter"/>
</dbReference>
<organism evidence="3">
    <name type="scientific">Perkinsus marinus (strain ATCC 50983 / TXsc)</name>
    <dbReference type="NCBI Taxonomy" id="423536"/>
    <lineage>
        <taxon>Eukaryota</taxon>
        <taxon>Sar</taxon>
        <taxon>Alveolata</taxon>
        <taxon>Perkinsozoa</taxon>
        <taxon>Perkinsea</taxon>
        <taxon>Perkinsida</taxon>
        <taxon>Perkinsidae</taxon>
        <taxon>Perkinsus</taxon>
    </lineage>
</organism>
<feature type="non-terminal residue" evidence="2">
    <location>
        <position position="1"/>
    </location>
</feature>
<proteinExistence type="predicted"/>
<dbReference type="RefSeq" id="XP_002776059.1">
    <property type="nucleotide sequence ID" value="XM_002776013.1"/>
</dbReference>
<dbReference type="OrthoDB" id="445990at2759"/>
<name>C5L5X0_PERM5</name>
<sequence length="209" mass="24107">WRKALYLTLTRSAESIVHESQNGFVTVYDGYPKSTVHLLIIPNKKLKSPQQLTRSGEFGLPFLRQVREYATWLVGELHKQENLKELNFKVGIHAVPSLEPFHVHVISTDMRSSRIKHKKHWNSFNTPFFVELSEAEEILQRDGNLHSILSREAHLRDDLLCNVCGHNFGGHFTKLIRHVMVCSQHPATKRSAAVDDYSENQTKSRRLES</sequence>
<dbReference type="Pfam" id="PF16278">
    <property type="entry name" value="zf-C2HE"/>
    <property type="match status" value="1"/>
</dbReference>
<dbReference type="PANTHER" id="PTHR12486:SF4">
    <property type="entry name" value="APRATAXIN"/>
    <property type="match status" value="1"/>
</dbReference>
<dbReference type="GeneID" id="9043319"/>
<dbReference type="Proteomes" id="UP000007800">
    <property type="component" value="Unassembled WGS sequence"/>
</dbReference>
<evidence type="ECO:0000259" key="1">
    <source>
        <dbReference type="Pfam" id="PF16278"/>
    </source>
</evidence>
<dbReference type="PANTHER" id="PTHR12486">
    <property type="entry name" value="APRATAXIN-RELATED"/>
    <property type="match status" value="1"/>
</dbReference>
<dbReference type="SUPFAM" id="SSF54197">
    <property type="entry name" value="HIT-like"/>
    <property type="match status" value="1"/>
</dbReference>
<evidence type="ECO:0000313" key="3">
    <source>
        <dbReference type="Proteomes" id="UP000007800"/>
    </source>
</evidence>
<evidence type="ECO:0000313" key="2">
    <source>
        <dbReference type="EMBL" id="EER07875.1"/>
    </source>
</evidence>
<dbReference type="GO" id="GO:0003697">
    <property type="term" value="F:single-stranded DNA binding"/>
    <property type="evidence" value="ECO:0007669"/>
    <property type="project" value="TreeGrafter"/>
</dbReference>
<protein>
    <submittedName>
        <fullName evidence="2">Aprataxin, putative</fullName>
    </submittedName>
</protein>
<dbReference type="GO" id="GO:0030983">
    <property type="term" value="F:mismatched DNA binding"/>
    <property type="evidence" value="ECO:0007669"/>
    <property type="project" value="TreeGrafter"/>
</dbReference>
<dbReference type="GO" id="GO:0033699">
    <property type="term" value="F:DNA 5'-adenosine monophosphate hydrolase activity"/>
    <property type="evidence" value="ECO:0007669"/>
    <property type="project" value="TreeGrafter"/>
</dbReference>
<dbReference type="OMA" id="KSHIQSC"/>
<reference evidence="2 3" key="1">
    <citation type="submission" date="2008-07" db="EMBL/GenBank/DDBJ databases">
        <authorList>
            <person name="El-Sayed N."/>
            <person name="Caler E."/>
            <person name="Inman J."/>
            <person name="Amedeo P."/>
            <person name="Hass B."/>
            <person name="Wortman J."/>
        </authorList>
    </citation>
    <scope>NUCLEOTIDE SEQUENCE [LARGE SCALE GENOMIC DNA]</scope>
    <source>
        <strain evidence="3">ATCC 50983 / TXsc</strain>
    </source>
</reference>
<dbReference type="InterPro" id="IPR036265">
    <property type="entry name" value="HIT-like_sf"/>
</dbReference>
<dbReference type="Pfam" id="PF11969">
    <property type="entry name" value="DcpS_C"/>
    <property type="match status" value="1"/>
</dbReference>